<reference evidence="2 3" key="1">
    <citation type="submission" date="2016-11" db="EMBL/GenBank/DDBJ databases">
        <authorList>
            <person name="Jaros S."/>
            <person name="Januszkiewicz K."/>
            <person name="Wedrychowicz H."/>
        </authorList>
    </citation>
    <scope>NUCLEOTIDE SEQUENCE [LARGE SCALE GENOMIC DNA]</scope>
    <source>
        <strain evidence="2 3">DSM 6792</strain>
    </source>
</reference>
<dbReference type="RefSeq" id="WP_073410994.1">
    <property type="nucleotide sequence ID" value="NZ_CP158862.1"/>
</dbReference>
<organism evidence="2 3">
    <name type="scientific">Flavobacterium johnsoniae</name>
    <name type="common">Cytophaga johnsonae</name>
    <dbReference type="NCBI Taxonomy" id="986"/>
    <lineage>
        <taxon>Bacteria</taxon>
        <taxon>Pseudomonadati</taxon>
        <taxon>Bacteroidota</taxon>
        <taxon>Flavobacteriia</taxon>
        <taxon>Flavobacteriales</taxon>
        <taxon>Flavobacteriaceae</taxon>
        <taxon>Flavobacterium</taxon>
    </lineage>
</organism>
<accession>A0A1M5UMD8</accession>
<proteinExistence type="predicted"/>
<sequence length="265" mass="30316">MLTENPTTILFITGAFVSNKCWDEWKVFFENKGFKTLAPSWPYKDAPVEVLRERHPDPQVASFRLSQLIEYFEGIAKNLPQKPIIIGHSIGGLTAQILLQRNLASAAIAIHSVPPQGIMTFKFSFLKAGWGPLGFFTSTKKTFMMSFSQWQYAFTNGMPEEWQEKAYCDFAIPESKLIVRDTITSTARVDFNAPHKPLLLIAGSIDHTIPESLNYSNYKKYTDKNSVTDYKVFPERNHFVLNQPGWQEIALYIQNWIEKLPVQIS</sequence>
<evidence type="ECO:0000259" key="1">
    <source>
        <dbReference type="Pfam" id="PF12697"/>
    </source>
</evidence>
<feature type="domain" description="AB hydrolase-1" evidence="1">
    <location>
        <begin position="9"/>
        <end position="244"/>
    </location>
</feature>
<evidence type="ECO:0000313" key="2">
    <source>
        <dbReference type="EMBL" id="SHH64175.1"/>
    </source>
</evidence>
<dbReference type="InterPro" id="IPR029058">
    <property type="entry name" value="AB_hydrolase_fold"/>
</dbReference>
<dbReference type="SUPFAM" id="SSF53474">
    <property type="entry name" value="alpha/beta-Hydrolases"/>
    <property type="match status" value="1"/>
</dbReference>
<keyword evidence="2" id="KW-0378">Hydrolase</keyword>
<dbReference type="Gene3D" id="3.40.50.1820">
    <property type="entry name" value="alpha/beta hydrolase"/>
    <property type="match status" value="1"/>
</dbReference>
<dbReference type="Proteomes" id="UP000184112">
    <property type="component" value="Unassembled WGS sequence"/>
</dbReference>
<evidence type="ECO:0000313" key="3">
    <source>
        <dbReference type="Proteomes" id="UP000184112"/>
    </source>
</evidence>
<dbReference type="Pfam" id="PF12697">
    <property type="entry name" value="Abhydrolase_6"/>
    <property type="match status" value="1"/>
</dbReference>
<gene>
    <name evidence="2" type="ORF">SAMN05444388_11455</name>
</gene>
<dbReference type="EMBL" id="FQWH01000014">
    <property type="protein sequence ID" value="SHH64175.1"/>
    <property type="molecule type" value="Genomic_DNA"/>
</dbReference>
<name>A0A1M5UMD8_FLAJO</name>
<dbReference type="InterPro" id="IPR000073">
    <property type="entry name" value="AB_hydrolase_1"/>
</dbReference>
<protein>
    <submittedName>
        <fullName evidence="2">Lysophospholipase, alpha-beta hydrolase superfamily</fullName>
    </submittedName>
</protein>
<dbReference type="AlphaFoldDB" id="A0A1M5UMD8"/>
<dbReference type="GO" id="GO:0016787">
    <property type="term" value="F:hydrolase activity"/>
    <property type="evidence" value="ECO:0007669"/>
    <property type="project" value="UniProtKB-KW"/>
</dbReference>